<evidence type="ECO:0008006" key="3">
    <source>
        <dbReference type="Google" id="ProtNLM"/>
    </source>
</evidence>
<proteinExistence type="predicted"/>
<organism evidence="1 2">
    <name type="scientific">Agrobacterium burrii</name>
    <dbReference type="NCBI Taxonomy" id="2815339"/>
    <lineage>
        <taxon>Bacteria</taxon>
        <taxon>Pseudomonadati</taxon>
        <taxon>Pseudomonadota</taxon>
        <taxon>Alphaproteobacteria</taxon>
        <taxon>Hyphomicrobiales</taxon>
        <taxon>Rhizobiaceae</taxon>
        <taxon>Rhizobium/Agrobacterium group</taxon>
        <taxon>Agrobacterium</taxon>
        <taxon>Agrobacterium tumefaciens complex</taxon>
    </lineage>
</organism>
<dbReference type="Gene3D" id="1.25.40.10">
    <property type="entry name" value="Tetratricopeptide repeat domain"/>
    <property type="match status" value="1"/>
</dbReference>
<dbReference type="SUPFAM" id="SSF48452">
    <property type="entry name" value="TPR-like"/>
    <property type="match status" value="1"/>
</dbReference>
<reference evidence="1 2" key="1">
    <citation type="submission" date="2021-03" db="EMBL/GenBank/DDBJ databases">
        <title>Whole genome sequence of Agrobacterium sp. strain Rnr.</title>
        <authorList>
            <person name="Mafakheri H."/>
            <person name="Taghavi S.M."/>
            <person name="Nemanja K."/>
            <person name="Osdaghi E."/>
        </authorList>
    </citation>
    <scope>NUCLEOTIDE SEQUENCE [LARGE SCALE GENOMIC DNA]</scope>
    <source>
        <strain evidence="1 2">Rnr</strain>
    </source>
</reference>
<accession>A0ABS3ENN6</accession>
<sequence length="795" mass="90806">MKNDKSSQGLSEILRDLVQEGGQLAEALRLTEAHLASAPDDTDILEWHIRVLEQMDRSEEALVAFEPYKTAVLGREPESPHRWQKLGFALFRQAEICRALGRKEEARHLVLEAVTRIGSFSDHTAWMTAARWFWDDGEFNGAGRLWYDIMFRSNADDGLAAKILETTTTLGDEHNHDWVWLARMRATLAARERRRERIEAMFLRVAHQPLAWRIRARARAMADDLDAASADLDHYLELGGDPRAQVWRAQLNHQMGHAHGLEQIVWNRTSDAGARDYYAAGCDVMGFIEELQEEGQYVGAEDFARARRVEAEVYKLGAERFEHYFATGEGNSEDADPHVYAMLCNNLGSSWGINQERYLEGIAWHDKGWAVSPFWEQYSNRLRNQLHARQWAGVIESYEILRQAFGRGWQYEKRLNGVGYAYDQLGRHGDVLALYDEFAEWCWTFETNSLEFDEEENQIGLLLRAAKAAAHEGRNDLLREITHRLPASDRLTPNMADFLATTWADHGDPAEAELCRQALTPPEPPAMPDMPRLPDLVTLQRIHDGVPLNSGYGALTLTAEDEQGWHFTVTRYLAPANGDAFCPVNIEAQRGQEPGTLAWQVGQVEEPAGWLARLGGRKINRRVQLTRSPTGSPDAEALQTADEAEIEAFWPQFLRRYERADKIWQQLSGTITIEQIRVLLAELEAAGYDYDQSLNLGICTVQRTLINGRQEISLCFDRLRDGDPARPGKACDFYYHRYQIAGTEEEPVLCYMYQDKNHQTARDVEPSDSDLALASLAHFRRMMRRLERHRKLQKS</sequence>
<comment type="caution">
    <text evidence="1">The sequence shown here is derived from an EMBL/GenBank/DDBJ whole genome shotgun (WGS) entry which is preliminary data.</text>
</comment>
<dbReference type="RefSeq" id="WP_207135406.1">
    <property type="nucleotide sequence ID" value="NZ_JAFLNA010000014.1"/>
</dbReference>
<dbReference type="InterPro" id="IPR011990">
    <property type="entry name" value="TPR-like_helical_dom_sf"/>
</dbReference>
<dbReference type="Proteomes" id="UP000664699">
    <property type="component" value="Unassembled WGS sequence"/>
</dbReference>
<keyword evidence="2" id="KW-1185">Reference proteome</keyword>
<evidence type="ECO:0000313" key="1">
    <source>
        <dbReference type="EMBL" id="MBO0133609.1"/>
    </source>
</evidence>
<dbReference type="EMBL" id="JAFLNA010000014">
    <property type="protein sequence ID" value="MBO0133609.1"/>
    <property type="molecule type" value="Genomic_DNA"/>
</dbReference>
<evidence type="ECO:0000313" key="2">
    <source>
        <dbReference type="Proteomes" id="UP000664699"/>
    </source>
</evidence>
<gene>
    <name evidence="1" type="ORF">JZX89_22985</name>
</gene>
<name>A0ABS3ENN6_9HYPH</name>
<protein>
    <recommendedName>
        <fullName evidence="3">Tetratricopeptide repeat protein</fullName>
    </recommendedName>
</protein>